<feature type="region of interest" description="Disordered" evidence="1">
    <location>
        <begin position="33"/>
        <end position="52"/>
    </location>
</feature>
<evidence type="ECO:0000313" key="2">
    <source>
        <dbReference type="EMBL" id="CEG49638.1"/>
    </source>
</evidence>
<dbReference type="AlphaFoldDB" id="A0A0P1B4F5"/>
<dbReference type="Proteomes" id="UP000054928">
    <property type="component" value="Unassembled WGS sequence"/>
</dbReference>
<reference evidence="3" key="1">
    <citation type="submission" date="2014-09" db="EMBL/GenBank/DDBJ databases">
        <authorList>
            <person name="Sharma Rahul"/>
            <person name="Thines Marco"/>
        </authorList>
    </citation>
    <scope>NUCLEOTIDE SEQUENCE [LARGE SCALE GENOMIC DNA]</scope>
</reference>
<keyword evidence="3" id="KW-1185">Reference proteome</keyword>
<proteinExistence type="predicted"/>
<dbReference type="RefSeq" id="XP_024586007.1">
    <property type="nucleotide sequence ID" value="XM_024720849.1"/>
</dbReference>
<feature type="compositionally biased region" description="Polar residues" evidence="1">
    <location>
        <begin position="34"/>
        <end position="52"/>
    </location>
</feature>
<protein>
    <submittedName>
        <fullName evidence="2">Uncharacterized protein</fullName>
    </submittedName>
</protein>
<evidence type="ECO:0000256" key="1">
    <source>
        <dbReference type="SAM" id="MobiDB-lite"/>
    </source>
</evidence>
<dbReference type="GeneID" id="36402446"/>
<organism evidence="2 3">
    <name type="scientific">Plasmopara halstedii</name>
    <name type="common">Downy mildew of sunflower</name>
    <dbReference type="NCBI Taxonomy" id="4781"/>
    <lineage>
        <taxon>Eukaryota</taxon>
        <taxon>Sar</taxon>
        <taxon>Stramenopiles</taxon>
        <taxon>Oomycota</taxon>
        <taxon>Peronosporomycetes</taxon>
        <taxon>Peronosporales</taxon>
        <taxon>Peronosporaceae</taxon>
        <taxon>Plasmopara</taxon>
    </lineage>
</organism>
<accession>A0A0P1B4F5</accession>
<dbReference type="EMBL" id="CCYD01003090">
    <property type="protein sequence ID" value="CEG49638.1"/>
    <property type="molecule type" value="Genomic_DNA"/>
</dbReference>
<name>A0A0P1B4F5_PLAHL</name>
<evidence type="ECO:0000313" key="3">
    <source>
        <dbReference type="Proteomes" id="UP000054928"/>
    </source>
</evidence>
<sequence>MEMASYQENIGALEIPEGNDASDPMVGLAERRGSLTSAPSVGCSATTRQHAD</sequence>